<dbReference type="Proteomes" id="UP000801864">
    <property type="component" value="Unassembled WGS sequence"/>
</dbReference>
<accession>A0A9P5CIW0</accession>
<keyword evidence="2" id="KW-1185">Reference proteome</keyword>
<organism evidence="1 2">
    <name type="scientific">Trichoderma lentiforme</name>
    <dbReference type="NCBI Taxonomy" id="1567552"/>
    <lineage>
        <taxon>Eukaryota</taxon>
        <taxon>Fungi</taxon>
        <taxon>Dikarya</taxon>
        <taxon>Ascomycota</taxon>
        <taxon>Pezizomycotina</taxon>
        <taxon>Sordariomycetes</taxon>
        <taxon>Hypocreomycetidae</taxon>
        <taxon>Hypocreales</taxon>
        <taxon>Hypocreaceae</taxon>
        <taxon>Trichoderma</taxon>
    </lineage>
</organism>
<proteinExistence type="predicted"/>
<reference evidence="1 2" key="1">
    <citation type="submission" date="2018-06" db="EMBL/GenBank/DDBJ databases">
        <title>Genome analysis of cellulolytic fungus Trichoderma lentiforme CFAM-422.</title>
        <authorList>
            <person name="Steindorff A.S."/>
            <person name="Formighieri E.F."/>
            <person name="Midorikawa G.E.O."/>
            <person name="Tamietti M.S."/>
            <person name="Ramos E.Z."/>
            <person name="Silva A.S."/>
            <person name="Bon E.P.S."/>
            <person name="Mendes T.D."/>
            <person name="Damaso M.C.T."/>
            <person name="Favaro L.C.L."/>
        </authorList>
    </citation>
    <scope>NUCLEOTIDE SEQUENCE [LARGE SCALE GENOMIC DNA]</scope>
    <source>
        <strain evidence="1 2">CFAM-422</strain>
    </source>
</reference>
<sequence>MCSAQAMKPAWTPAQSAALINSFSPCISLLDQRKHSHHVNLPCSIHNAHKDRSSANHDNKYRLEISLSHPSQPTDGLASIAMKKLHELEMSLQSLQSLHSTLKAQHAAQRESTYNSTWPIPWPPTLSAAYKSYKKDDDNWRPLRRHFATHCSRYRDVQPGSTAFVARLRMAISLGDAARRTATGRLQFLAKYPAAFPKYRQVGTHIYEGSQAMQSVHEVVIELDRMINMMSCSGL</sequence>
<evidence type="ECO:0000313" key="1">
    <source>
        <dbReference type="EMBL" id="KAF3076307.1"/>
    </source>
</evidence>
<dbReference type="AlphaFoldDB" id="A0A9P5CIW0"/>
<comment type="caution">
    <text evidence="1">The sequence shown here is derived from an EMBL/GenBank/DDBJ whole genome shotgun (WGS) entry which is preliminary data.</text>
</comment>
<evidence type="ECO:0000313" key="2">
    <source>
        <dbReference type="Proteomes" id="UP000801864"/>
    </source>
</evidence>
<dbReference type="EMBL" id="QLNT01000002">
    <property type="protein sequence ID" value="KAF3076307.1"/>
    <property type="molecule type" value="Genomic_DNA"/>
</dbReference>
<protein>
    <submittedName>
        <fullName evidence="1">Uncharacterized protein</fullName>
    </submittedName>
</protein>
<gene>
    <name evidence="1" type="ORF">CFAM422_001594</name>
</gene>
<name>A0A9P5CIW0_9HYPO</name>